<reference evidence="1 2" key="1">
    <citation type="submission" date="2019-06" db="EMBL/GenBank/DDBJ databases">
        <title>Persicimonas caeni gen. nov., sp. nov., a predatory bacterium isolated from solar saltern.</title>
        <authorList>
            <person name="Wang S."/>
        </authorList>
    </citation>
    <scope>NUCLEOTIDE SEQUENCE [LARGE SCALE GENOMIC DNA]</scope>
    <source>
        <strain evidence="1 2">YN101</strain>
    </source>
</reference>
<proteinExistence type="predicted"/>
<dbReference type="AlphaFoldDB" id="A0A4Y6PZC2"/>
<accession>A0A5B8YDA9</accession>
<accession>A0A4Y6PZC2</accession>
<name>A0A4Y6PZC2_PERCE</name>
<gene>
    <name evidence="1" type="ORF">FIV42_23845</name>
</gene>
<dbReference type="EMBL" id="CP041186">
    <property type="protein sequence ID" value="QDG53666.1"/>
    <property type="molecule type" value="Genomic_DNA"/>
</dbReference>
<sequence>MTLQTRWCRDRVLNPDVETYRFNDELQLPISPAHQSIGRTCAMRLRQRWRGLSAEAVIASVLA</sequence>
<organism evidence="1 2">
    <name type="scientific">Persicimonas caeni</name>
    <dbReference type="NCBI Taxonomy" id="2292766"/>
    <lineage>
        <taxon>Bacteria</taxon>
        <taxon>Deltaproteobacteria</taxon>
        <taxon>Bradymonadales</taxon>
        <taxon>Bradymonadaceae</taxon>
        <taxon>Persicimonas</taxon>
    </lineage>
</organism>
<keyword evidence="2" id="KW-1185">Reference proteome</keyword>
<evidence type="ECO:0000313" key="2">
    <source>
        <dbReference type="Proteomes" id="UP000315995"/>
    </source>
</evidence>
<protein>
    <submittedName>
        <fullName evidence="1">Uncharacterized protein</fullName>
    </submittedName>
</protein>
<evidence type="ECO:0000313" key="1">
    <source>
        <dbReference type="EMBL" id="QDG53666.1"/>
    </source>
</evidence>
<dbReference type="Proteomes" id="UP000315995">
    <property type="component" value="Chromosome"/>
</dbReference>
<dbReference type="RefSeq" id="WP_141200120.1">
    <property type="nucleotide sequence ID" value="NZ_CP041186.1"/>
</dbReference>